<dbReference type="AlphaFoldDB" id="A0A1D1UX80"/>
<evidence type="ECO:0000256" key="4">
    <source>
        <dbReference type="ARBA" id="ARBA00023136"/>
    </source>
</evidence>
<comment type="caution">
    <text evidence="6">The sequence shown here is derived from an EMBL/GenBank/DDBJ whole genome shotgun (WGS) entry which is preliminary data.</text>
</comment>
<name>A0A1D1UX80_RAMVA</name>
<dbReference type="InterPro" id="IPR000276">
    <property type="entry name" value="GPCR_Rhodpsn"/>
</dbReference>
<protein>
    <recommendedName>
        <fullName evidence="8">G-protein coupled receptors family 1 profile domain-containing protein</fullName>
    </recommendedName>
</protein>
<organism evidence="6 7">
    <name type="scientific">Ramazzottius varieornatus</name>
    <name type="common">Water bear</name>
    <name type="synonym">Tardigrade</name>
    <dbReference type="NCBI Taxonomy" id="947166"/>
    <lineage>
        <taxon>Eukaryota</taxon>
        <taxon>Metazoa</taxon>
        <taxon>Ecdysozoa</taxon>
        <taxon>Tardigrada</taxon>
        <taxon>Eutardigrada</taxon>
        <taxon>Parachela</taxon>
        <taxon>Hypsibioidea</taxon>
        <taxon>Ramazzottiidae</taxon>
        <taxon>Ramazzottius</taxon>
    </lineage>
</organism>
<accession>A0A1D1UX80</accession>
<dbReference type="SUPFAM" id="SSF81321">
    <property type="entry name" value="Family A G protein-coupled receptor-like"/>
    <property type="match status" value="1"/>
</dbReference>
<feature type="transmembrane region" description="Helical" evidence="5">
    <location>
        <begin position="129"/>
        <end position="147"/>
    </location>
</feature>
<keyword evidence="7" id="KW-1185">Reference proteome</keyword>
<keyword evidence="3 5" id="KW-1133">Transmembrane helix</keyword>
<evidence type="ECO:0000313" key="7">
    <source>
        <dbReference type="Proteomes" id="UP000186922"/>
    </source>
</evidence>
<proteinExistence type="predicted"/>
<evidence type="ECO:0000256" key="5">
    <source>
        <dbReference type="SAM" id="Phobius"/>
    </source>
</evidence>
<dbReference type="Proteomes" id="UP000186922">
    <property type="component" value="Unassembled WGS sequence"/>
</dbReference>
<evidence type="ECO:0000256" key="2">
    <source>
        <dbReference type="ARBA" id="ARBA00022692"/>
    </source>
</evidence>
<gene>
    <name evidence="6" type="primary">RvY_06047-1</name>
    <name evidence="6" type="synonym">RvY_06047.1</name>
    <name evidence="6" type="ORF">RvY_06047</name>
</gene>
<evidence type="ECO:0000313" key="6">
    <source>
        <dbReference type="EMBL" id="GAU94234.1"/>
    </source>
</evidence>
<evidence type="ECO:0008006" key="8">
    <source>
        <dbReference type="Google" id="ProtNLM"/>
    </source>
</evidence>
<evidence type="ECO:0000256" key="1">
    <source>
        <dbReference type="ARBA" id="ARBA00004370"/>
    </source>
</evidence>
<dbReference type="Pfam" id="PF00001">
    <property type="entry name" value="7tm_1"/>
    <property type="match status" value="1"/>
</dbReference>
<dbReference type="GO" id="GO:0016020">
    <property type="term" value="C:membrane"/>
    <property type="evidence" value="ECO:0007669"/>
    <property type="project" value="UniProtKB-SubCell"/>
</dbReference>
<keyword evidence="2 5" id="KW-0812">Transmembrane</keyword>
<reference evidence="6 7" key="1">
    <citation type="journal article" date="2016" name="Nat. Commun.">
        <title>Extremotolerant tardigrade genome and improved radiotolerance of human cultured cells by tardigrade-unique protein.</title>
        <authorList>
            <person name="Hashimoto T."/>
            <person name="Horikawa D.D."/>
            <person name="Saito Y."/>
            <person name="Kuwahara H."/>
            <person name="Kozuka-Hata H."/>
            <person name="Shin-I T."/>
            <person name="Minakuchi Y."/>
            <person name="Ohishi K."/>
            <person name="Motoyama A."/>
            <person name="Aizu T."/>
            <person name="Enomoto A."/>
            <person name="Kondo K."/>
            <person name="Tanaka S."/>
            <person name="Hara Y."/>
            <person name="Koshikawa S."/>
            <person name="Sagara H."/>
            <person name="Miura T."/>
            <person name="Yokobori S."/>
            <person name="Miyagawa K."/>
            <person name="Suzuki Y."/>
            <person name="Kubo T."/>
            <person name="Oyama M."/>
            <person name="Kohara Y."/>
            <person name="Fujiyama A."/>
            <person name="Arakawa K."/>
            <person name="Katayama T."/>
            <person name="Toyoda A."/>
            <person name="Kunieda T."/>
        </authorList>
    </citation>
    <scope>NUCLEOTIDE SEQUENCE [LARGE SCALE GENOMIC DNA]</scope>
    <source>
        <strain evidence="6 7">YOKOZUNA-1</strain>
    </source>
</reference>
<feature type="transmembrane region" description="Helical" evidence="5">
    <location>
        <begin position="168"/>
        <end position="187"/>
    </location>
</feature>
<keyword evidence="4 5" id="KW-0472">Membrane</keyword>
<dbReference type="GO" id="GO:0004930">
    <property type="term" value="F:G protein-coupled receptor activity"/>
    <property type="evidence" value="ECO:0007669"/>
    <property type="project" value="InterPro"/>
</dbReference>
<sequence>MRIKSWLEQREHTSRNSGKAPCFDVTLERLGYESVGMYASCSSVIQRLLAVISPHSLKDFTRPKATTFFIAIPWTICFIMRTFLASDAQGLVMKQVDYYPSERCFIQSISSWPSTSIFLYVFIQPHVPLVTICGCYLVIFITTLKQIRRERQPNNDRRVETLMRRLDLSQGLFVCYLWHMVGGYQFIYSAGILPDLSQKKSPSPRIFARSRQHLQRHESSIPNYQ</sequence>
<feature type="transmembrane region" description="Helical" evidence="5">
    <location>
        <begin position="65"/>
        <end position="84"/>
    </location>
</feature>
<evidence type="ECO:0000256" key="3">
    <source>
        <dbReference type="ARBA" id="ARBA00022989"/>
    </source>
</evidence>
<dbReference type="Gene3D" id="1.20.1070.10">
    <property type="entry name" value="Rhodopsin 7-helix transmembrane proteins"/>
    <property type="match status" value="1"/>
</dbReference>
<dbReference type="CDD" id="cd00637">
    <property type="entry name" value="7tm_classA_rhodopsin-like"/>
    <property type="match status" value="1"/>
</dbReference>
<dbReference type="EMBL" id="BDGG01000002">
    <property type="protein sequence ID" value="GAU94234.1"/>
    <property type="molecule type" value="Genomic_DNA"/>
</dbReference>
<comment type="subcellular location">
    <subcellularLocation>
        <location evidence="1">Membrane</location>
    </subcellularLocation>
</comment>